<evidence type="ECO:0000256" key="4">
    <source>
        <dbReference type="ARBA" id="ARBA00023242"/>
    </source>
</evidence>
<dbReference type="Pfam" id="PF00249">
    <property type="entry name" value="Myb_DNA-binding"/>
    <property type="match status" value="1"/>
</dbReference>
<dbReference type="EMBL" id="OX451738">
    <property type="protein sequence ID" value="CAI8605337.1"/>
    <property type="molecule type" value="Genomic_DNA"/>
</dbReference>
<protein>
    <recommendedName>
        <fullName evidence="5">HTH myb-type domain-containing protein</fullName>
    </recommendedName>
</protein>
<keyword evidence="4" id="KW-0539">Nucleus</keyword>
<dbReference type="AlphaFoldDB" id="A0AAV1A7V0"/>
<feature type="domain" description="HTH myb-type" evidence="5">
    <location>
        <begin position="15"/>
        <end position="75"/>
    </location>
</feature>
<keyword evidence="3" id="KW-0804">Transcription</keyword>
<dbReference type="PANTHER" id="PTHR31314:SF155">
    <property type="entry name" value="GLYCOSYLTRANSFERASE"/>
    <property type="match status" value="1"/>
</dbReference>
<accession>A0AAV1A7V0</accession>
<dbReference type="GO" id="GO:0003700">
    <property type="term" value="F:DNA-binding transcription factor activity"/>
    <property type="evidence" value="ECO:0007669"/>
    <property type="project" value="InterPro"/>
</dbReference>
<dbReference type="Proteomes" id="UP001157006">
    <property type="component" value="Chromosome 3"/>
</dbReference>
<organism evidence="6 7">
    <name type="scientific">Vicia faba</name>
    <name type="common">Broad bean</name>
    <name type="synonym">Faba vulgaris</name>
    <dbReference type="NCBI Taxonomy" id="3906"/>
    <lineage>
        <taxon>Eukaryota</taxon>
        <taxon>Viridiplantae</taxon>
        <taxon>Streptophyta</taxon>
        <taxon>Embryophyta</taxon>
        <taxon>Tracheophyta</taxon>
        <taxon>Spermatophyta</taxon>
        <taxon>Magnoliopsida</taxon>
        <taxon>eudicotyledons</taxon>
        <taxon>Gunneridae</taxon>
        <taxon>Pentapetalae</taxon>
        <taxon>rosids</taxon>
        <taxon>fabids</taxon>
        <taxon>Fabales</taxon>
        <taxon>Fabaceae</taxon>
        <taxon>Papilionoideae</taxon>
        <taxon>50 kb inversion clade</taxon>
        <taxon>NPAAA clade</taxon>
        <taxon>Hologalegina</taxon>
        <taxon>IRL clade</taxon>
        <taxon>Fabeae</taxon>
        <taxon>Vicia</taxon>
    </lineage>
</organism>
<sequence length="263" mass="30434">MASCGREGVVRQYVRSKVPRLRWTPELHRCFVYAIETLGGHQKATPKLVLQLMDVKGLTISHVKSHLQMYRSMRSDSCNNQDRTISVHKRQSFQENDDGFRNESIGKESDSLFSYTNFSQKRARIEKKSSFSGILECRERIYEEVPKNPYTRFYDYVQDMVQEQQKGIKNICVDGSIWKVTPEVPQYCTMLPKQETHLFKVTKLNEKKNVNEKCVRAEEEGCELSLSISLPQENNDVRDSGFSNFMGCSIVQNRINLDLSLAI</sequence>
<evidence type="ECO:0000256" key="2">
    <source>
        <dbReference type="ARBA" id="ARBA00023015"/>
    </source>
</evidence>
<dbReference type="Gene3D" id="1.10.10.60">
    <property type="entry name" value="Homeodomain-like"/>
    <property type="match status" value="1"/>
</dbReference>
<dbReference type="InterPro" id="IPR006447">
    <property type="entry name" value="Myb_dom_plants"/>
</dbReference>
<dbReference type="PROSITE" id="PS51294">
    <property type="entry name" value="HTH_MYB"/>
    <property type="match status" value="1"/>
</dbReference>
<dbReference type="InterPro" id="IPR001005">
    <property type="entry name" value="SANT/Myb"/>
</dbReference>
<dbReference type="InterPro" id="IPR017930">
    <property type="entry name" value="Myb_dom"/>
</dbReference>
<keyword evidence="2" id="KW-0805">Transcription regulation</keyword>
<reference evidence="6 7" key="1">
    <citation type="submission" date="2023-01" db="EMBL/GenBank/DDBJ databases">
        <authorList>
            <person name="Kreplak J."/>
        </authorList>
    </citation>
    <scope>NUCLEOTIDE SEQUENCE [LARGE SCALE GENOMIC DNA]</scope>
</reference>
<evidence type="ECO:0000259" key="5">
    <source>
        <dbReference type="PROSITE" id="PS51294"/>
    </source>
</evidence>
<dbReference type="PANTHER" id="PTHR31314">
    <property type="entry name" value="MYB FAMILY TRANSCRIPTION FACTOR PHL7-LIKE"/>
    <property type="match status" value="1"/>
</dbReference>
<proteinExistence type="predicted"/>
<gene>
    <name evidence="6" type="ORF">VFH_III178360</name>
</gene>
<dbReference type="GO" id="GO:0003677">
    <property type="term" value="F:DNA binding"/>
    <property type="evidence" value="ECO:0007669"/>
    <property type="project" value="InterPro"/>
</dbReference>
<name>A0AAV1A7V0_VICFA</name>
<dbReference type="NCBIfam" id="TIGR01557">
    <property type="entry name" value="myb_SHAQKYF"/>
    <property type="match status" value="1"/>
</dbReference>
<evidence type="ECO:0000256" key="3">
    <source>
        <dbReference type="ARBA" id="ARBA00023163"/>
    </source>
</evidence>
<evidence type="ECO:0000313" key="6">
    <source>
        <dbReference type="EMBL" id="CAI8605337.1"/>
    </source>
</evidence>
<evidence type="ECO:0000313" key="7">
    <source>
        <dbReference type="Proteomes" id="UP001157006"/>
    </source>
</evidence>
<evidence type="ECO:0000256" key="1">
    <source>
        <dbReference type="ARBA" id="ARBA00004123"/>
    </source>
</evidence>
<dbReference type="InterPro" id="IPR009057">
    <property type="entry name" value="Homeodomain-like_sf"/>
</dbReference>
<dbReference type="FunFam" id="1.10.10.60:FF:000002">
    <property type="entry name" value="Myb family transcription factor"/>
    <property type="match status" value="1"/>
</dbReference>
<dbReference type="GO" id="GO:0005634">
    <property type="term" value="C:nucleus"/>
    <property type="evidence" value="ECO:0007669"/>
    <property type="project" value="UniProtKB-SubCell"/>
</dbReference>
<dbReference type="SUPFAM" id="SSF46689">
    <property type="entry name" value="Homeodomain-like"/>
    <property type="match status" value="1"/>
</dbReference>
<dbReference type="InterPro" id="IPR046955">
    <property type="entry name" value="PHR1-like"/>
</dbReference>
<keyword evidence="7" id="KW-1185">Reference proteome</keyword>
<comment type="subcellular location">
    <subcellularLocation>
        <location evidence="1">Nucleus</location>
    </subcellularLocation>
</comment>